<dbReference type="Proteomes" id="UP001189429">
    <property type="component" value="Unassembled WGS sequence"/>
</dbReference>
<evidence type="ECO:0000313" key="3">
    <source>
        <dbReference type="Proteomes" id="UP001189429"/>
    </source>
</evidence>
<dbReference type="Pfam" id="PF13202">
    <property type="entry name" value="EF-hand_5"/>
    <property type="match status" value="1"/>
</dbReference>
<dbReference type="SUPFAM" id="SSF47473">
    <property type="entry name" value="EF-hand"/>
    <property type="match status" value="3"/>
</dbReference>
<sequence>MRSRLQDRLAMLGYLSRLSAREKSERRRTLAERQSLCGIPEAVQVAMKSAFEEAAAEENGRVWAPAQLVSALKRLGLRGKTGLEREEIRRCVEGFCQGASEVEPVDLATFAFDVVPATREKLRELRRDSLKRQFQIFDTDDSGYLSRRECAAIFECFCAWDIDSTGCRTCVPPSTRRSRTSRLCSIVSTTPDSRLVIIHDAHEKVERSLVEMEAHVAETEGLDEETVLSHRDELVSMYDSFLLACGASKMITLPACHDLLIERGLLTAPGHGDRRMTMRDLLDMGVFQVSVDKNNEFISFKKFLHIASEIRSRTVPERLETLEAVFKKADTKQKGWIHLGKVQAMLWEMGLAPRSLEEQAEVSRLIVEVDRDSKSVIDVSGFQDLVLKVVQRFRAAQRYRLRKLLDGWGIPKTAITDFRHQFYTIDSQGSGFVTVPELWKGVDTGVVPLRCKDVAELGEAVEHVCGVGILGIEEYVRFMCHRWLAGDRGDRHRQPARPLVS</sequence>
<dbReference type="InterPro" id="IPR002048">
    <property type="entry name" value="EF_hand_dom"/>
</dbReference>
<dbReference type="EMBL" id="CAUYUJ010003858">
    <property type="protein sequence ID" value="CAK0807150.1"/>
    <property type="molecule type" value="Genomic_DNA"/>
</dbReference>
<accession>A0ABN9QQ32</accession>
<name>A0ABN9QQ32_9DINO</name>
<feature type="domain" description="EF-hand" evidence="1">
    <location>
        <begin position="125"/>
        <end position="160"/>
    </location>
</feature>
<organism evidence="2 3">
    <name type="scientific">Prorocentrum cordatum</name>
    <dbReference type="NCBI Taxonomy" id="2364126"/>
    <lineage>
        <taxon>Eukaryota</taxon>
        <taxon>Sar</taxon>
        <taxon>Alveolata</taxon>
        <taxon>Dinophyceae</taxon>
        <taxon>Prorocentrales</taxon>
        <taxon>Prorocentraceae</taxon>
        <taxon>Prorocentrum</taxon>
    </lineage>
</organism>
<gene>
    <name evidence="2" type="ORF">PCOR1329_LOCUS13109</name>
</gene>
<dbReference type="Gene3D" id="1.10.238.10">
    <property type="entry name" value="EF-hand"/>
    <property type="match status" value="2"/>
</dbReference>
<evidence type="ECO:0000313" key="2">
    <source>
        <dbReference type="EMBL" id="CAK0807150.1"/>
    </source>
</evidence>
<evidence type="ECO:0000259" key="1">
    <source>
        <dbReference type="PROSITE" id="PS50222"/>
    </source>
</evidence>
<protein>
    <recommendedName>
        <fullName evidence="1">EF-hand domain-containing protein</fullName>
    </recommendedName>
</protein>
<comment type="caution">
    <text evidence="2">The sequence shown here is derived from an EMBL/GenBank/DDBJ whole genome shotgun (WGS) entry which is preliminary data.</text>
</comment>
<reference evidence="2" key="1">
    <citation type="submission" date="2023-10" db="EMBL/GenBank/DDBJ databases">
        <authorList>
            <person name="Chen Y."/>
            <person name="Shah S."/>
            <person name="Dougan E. K."/>
            <person name="Thang M."/>
            <person name="Chan C."/>
        </authorList>
    </citation>
    <scope>NUCLEOTIDE SEQUENCE [LARGE SCALE GENOMIC DNA]</scope>
</reference>
<keyword evidence="3" id="KW-1185">Reference proteome</keyword>
<dbReference type="PROSITE" id="PS50222">
    <property type="entry name" value="EF_HAND_2"/>
    <property type="match status" value="1"/>
</dbReference>
<proteinExistence type="predicted"/>
<dbReference type="InterPro" id="IPR011992">
    <property type="entry name" value="EF-hand-dom_pair"/>
</dbReference>